<dbReference type="RefSeq" id="WP_246035656.1">
    <property type="nucleotide sequence ID" value="NZ_BIFS01000002.1"/>
</dbReference>
<dbReference type="PANTHER" id="PTHR43394">
    <property type="entry name" value="ATP-DEPENDENT PERMEASE MDL1, MITOCHONDRIAL"/>
    <property type="match status" value="1"/>
</dbReference>
<name>A0A402AVW3_9CHLR</name>
<dbReference type="Proteomes" id="UP000287188">
    <property type="component" value="Unassembled WGS sequence"/>
</dbReference>
<dbReference type="AlphaFoldDB" id="A0A402AVW3"/>
<accession>A0A402AVW3</accession>
<keyword evidence="2" id="KW-1185">Reference proteome</keyword>
<organism evidence="1 2">
    <name type="scientific">Dictyobacter kobayashii</name>
    <dbReference type="NCBI Taxonomy" id="2014872"/>
    <lineage>
        <taxon>Bacteria</taxon>
        <taxon>Bacillati</taxon>
        <taxon>Chloroflexota</taxon>
        <taxon>Ktedonobacteria</taxon>
        <taxon>Ktedonobacterales</taxon>
        <taxon>Dictyobacteraceae</taxon>
        <taxon>Dictyobacter</taxon>
    </lineage>
</organism>
<dbReference type="Gene3D" id="3.40.50.300">
    <property type="entry name" value="P-loop containing nucleotide triphosphate hydrolases"/>
    <property type="match status" value="1"/>
</dbReference>
<proteinExistence type="predicted"/>
<reference evidence="2" key="1">
    <citation type="submission" date="2018-12" db="EMBL/GenBank/DDBJ databases">
        <title>Tengunoibacter tsumagoiensis gen. nov., sp. nov., Dictyobacter kobayashii sp. nov., D. alpinus sp. nov., and D. joshuensis sp. nov. and description of Dictyobacteraceae fam. nov. within the order Ktedonobacterales isolated from Tengu-no-mugimeshi.</title>
        <authorList>
            <person name="Wang C.M."/>
            <person name="Zheng Y."/>
            <person name="Sakai Y."/>
            <person name="Toyoda A."/>
            <person name="Minakuchi Y."/>
            <person name="Abe K."/>
            <person name="Yokota A."/>
            <person name="Yabe S."/>
        </authorList>
    </citation>
    <scope>NUCLEOTIDE SEQUENCE [LARGE SCALE GENOMIC DNA]</scope>
    <source>
        <strain evidence="2">Uno11</strain>
    </source>
</reference>
<protein>
    <recommendedName>
        <fullName evidence="3">ABC transporter domain-containing protein</fullName>
    </recommendedName>
</protein>
<sequence length="89" mass="10012">MLKNPRILILDEATSSLDTRSERLIQAALAELQMGRTTLAIAHRLSTILSADQILVMNAGRIVERGTHAELLQQGGLYFQFYDEQLKSR</sequence>
<dbReference type="InterPro" id="IPR039421">
    <property type="entry name" value="Type_1_exporter"/>
</dbReference>
<dbReference type="InterPro" id="IPR027417">
    <property type="entry name" value="P-loop_NTPase"/>
</dbReference>
<dbReference type="GO" id="GO:0090374">
    <property type="term" value="P:oligopeptide export from mitochondrion"/>
    <property type="evidence" value="ECO:0007669"/>
    <property type="project" value="TreeGrafter"/>
</dbReference>
<dbReference type="EMBL" id="BIFS01000002">
    <property type="protein sequence ID" value="GCE23272.1"/>
    <property type="molecule type" value="Genomic_DNA"/>
</dbReference>
<gene>
    <name evidence="1" type="ORF">KDK_70720</name>
</gene>
<evidence type="ECO:0000313" key="1">
    <source>
        <dbReference type="EMBL" id="GCE23272.1"/>
    </source>
</evidence>
<dbReference type="PANTHER" id="PTHR43394:SF1">
    <property type="entry name" value="ATP-BINDING CASSETTE SUB-FAMILY B MEMBER 10, MITOCHONDRIAL"/>
    <property type="match status" value="1"/>
</dbReference>
<dbReference type="GO" id="GO:0015421">
    <property type="term" value="F:ABC-type oligopeptide transporter activity"/>
    <property type="evidence" value="ECO:0007669"/>
    <property type="project" value="TreeGrafter"/>
</dbReference>
<evidence type="ECO:0008006" key="3">
    <source>
        <dbReference type="Google" id="ProtNLM"/>
    </source>
</evidence>
<evidence type="ECO:0000313" key="2">
    <source>
        <dbReference type="Proteomes" id="UP000287188"/>
    </source>
</evidence>
<dbReference type="SUPFAM" id="SSF52540">
    <property type="entry name" value="P-loop containing nucleoside triphosphate hydrolases"/>
    <property type="match status" value="1"/>
</dbReference>
<comment type="caution">
    <text evidence="1">The sequence shown here is derived from an EMBL/GenBank/DDBJ whole genome shotgun (WGS) entry which is preliminary data.</text>
</comment>